<dbReference type="GO" id="GO:0003676">
    <property type="term" value="F:nucleic acid binding"/>
    <property type="evidence" value="ECO:0007669"/>
    <property type="project" value="InterPro"/>
</dbReference>
<dbReference type="GO" id="GO:0004523">
    <property type="term" value="F:RNA-DNA hybrid ribonuclease activity"/>
    <property type="evidence" value="ECO:0007669"/>
    <property type="project" value="InterPro"/>
</dbReference>
<dbReference type="InterPro" id="IPR000477">
    <property type="entry name" value="RT_dom"/>
</dbReference>
<dbReference type="OrthoDB" id="3047174at2759"/>
<feature type="domain" description="RNase H type-1" evidence="3">
    <location>
        <begin position="699"/>
        <end position="855"/>
    </location>
</feature>
<dbReference type="EMBL" id="JAACJM010000126">
    <property type="protein sequence ID" value="KAF5344335.1"/>
    <property type="molecule type" value="Genomic_DNA"/>
</dbReference>
<evidence type="ECO:0000256" key="1">
    <source>
        <dbReference type="SAM" id="MobiDB-lite"/>
    </source>
</evidence>
<name>A0A8H5FP20_9AGAR</name>
<dbReference type="Pfam" id="PF00075">
    <property type="entry name" value="RNase_H"/>
    <property type="match status" value="1"/>
</dbReference>
<dbReference type="CDD" id="cd09280">
    <property type="entry name" value="RNase_HI_eukaryote_like"/>
    <property type="match status" value="1"/>
</dbReference>
<dbReference type="InterPro" id="IPR002156">
    <property type="entry name" value="RNaseH_domain"/>
</dbReference>
<organism evidence="4 5">
    <name type="scientific">Tetrapyrgos nigripes</name>
    <dbReference type="NCBI Taxonomy" id="182062"/>
    <lineage>
        <taxon>Eukaryota</taxon>
        <taxon>Fungi</taxon>
        <taxon>Dikarya</taxon>
        <taxon>Basidiomycota</taxon>
        <taxon>Agaricomycotina</taxon>
        <taxon>Agaricomycetes</taxon>
        <taxon>Agaricomycetidae</taxon>
        <taxon>Agaricales</taxon>
        <taxon>Marasmiineae</taxon>
        <taxon>Marasmiaceae</taxon>
        <taxon>Tetrapyrgos</taxon>
    </lineage>
</organism>
<dbReference type="PANTHER" id="PTHR31635:SF196">
    <property type="entry name" value="REVERSE TRANSCRIPTASE DOMAIN-CONTAINING PROTEIN-RELATED"/>
    <property type="match status" value="1"/>
</dbReference>
<evidence type="ECO:0000259" key="3">
    <source>
        <dbReference type="PROSITE" id="PS50879"/>
    </source>
</evidence>
<gene>
    <name evidence="4" type="ORF">D9758_013247</name>
</gene>
<dbReference type="InterPro" id="IPR036397">
    <property type="entry name" value="RNaseH_sf"/>
</dbReference>
<feature type="domain" description="Reverse transcriptase" evidence="2">
    <location>
        <begin position="60"/>
        <end position="335"/>
    </location>
</feature>
<dbReference type="AlphaFoldDB" id="A0A8H5FP20"/>
<dbReference type="SUPFAM" id="SSF56672">
    <property type="entry name" value="DNA/RNA polymerases"/>
    <property type="match status" value="1"/>
</dbReference>
<dbReference type="InterPro" id="IPR043502">
    <property type="entry name" value="DNA/RNA_pol_sf"/>
</dbReference>
<dbReference type="PANTHER" id="PTHR31635">
    <property type="entry name" value="REVERSE TRANSCRIPTASE DOMAIN-CONTAINING PROTEIN-RELATED"/>
    <property type="match status" value="1"/>
</dbReference>
<dbReference type="SUPFAM" id="SSF53098">
    <property type="entry name" value="Ribonuclease H-like"/>
    <property type="match status" value="1"/>
</dbReference>
<dbReference type="InterPro" id="IPR012337">
    <property type="entry name" value="RNaseH-like_sf"/>
</dbReference>
<dbReference type="Proteomes" id="UP000559256">
    <property type="component" value="Unassembled WGS sequence"/>
</dbReference>
<feature type="region of interest" description="Disordered" evidence="1">
    <location>
        <begin position="637"/>
        <end position="658"/>
    </location>
</feature>
<evidence type="ECO:0000313" key="4">
    <source>
        <dbReference type="EMBL" id="KAF5344335.1"/>
    </source>
</evidence>
<dbReference type="PROSITE" id="PS50878">
    <property type="entry name" value="RT_POL"/>
    <property type="match status" value="1"/>
</dbReference>
<proteinExistence type="predicted"/>
<evidence type="ECO:0000259" key="2">
    <source>
        <dbReference type="PROSITE" id="PS50878"/>
    </source>
</evidence>
<evidence type="ECO:0008006" key="6">
    <source>
        <dbReference type="Google" id="ProtNLM"/>
    </source>
</evidence>
<dbReference type="Pfam" id="PF00078">
    <property type="entry name" value="RVT_1"/>
    <property type="match status" value="1"/>
</dbReference>
<dbReference type="CDD" id="cd01650">
    <property type="entry name" value="RT_nLTR_like"/>
    <property type="match status" value="1"/>
</dbReference>
<sequence length="1174" mass="134061">MSEFDVKMALRLSKNNTSCGLDGIPYELYKMLNNKAESAQKGGNEDVFDVIELLTAAYNDIAVYGIDPNTNFAAGCWMCPLYKKNDRTEIANYRPITVLNTDYKIMTKVLAIHLAHAAPHLLHESQAGFVPGRLITDQTKLIRMIMDYTEVTEENGLLVALDQEKAYDKIDHEYLWKTLRKFKLPEAFITTVRHLYNDAHTKVMVNGHLSSDFKVKRGVRQGDPLSCLLFDLAIEPLAAMLRNSDLKGYKIPGHKERLIANLFADDTTVFLSADDDFETLQRILDKWCIASKAKFNIAKTEIIPMGSAEYRARVIDTRITKDGMDPLPQWLHITVDGEATRILGGWFGNNINNMSVWAPTLEKIDTHLERWNKGAPTMEGRRHIVQMVIGNMTQYLTQVQGMPTQIEKRVTKRVQNFIWAEKERNPVSKATVLRPIEQGGRKVLDIEARNKAIDVMWAKAYLNFEESRPLWAKVADKLFWLHTPKARTEQNVDQRIKVNPLLQTWKTSPPKHLKTAAATDLHKLITSVKEFGIRQEGIAFSRLAMREMPIWYHRHAEKKIRQLNHSAASECLRSNHKMITVGQAEELAARLHDQNHHPDNLCLCPQCIYISSRFNCIHPHACMLRAKDLLDTLPQKWDPRHIQPEDHEPDKAPETESKDTTIFDPRVTVIGSLSDTFRIFTEGDVCNDLPDLTPNQELTIQTTTVATDGSCTDNGRKNARAGAGVFFGENDDRNQSIRLPGHLYKKTGAHIIQLPLEQSNQTGEVVAVKVAAEIAPLREDLTIETDSKYAQIQLTSKARENEDNGYIGVKNRELLKAAVGTLRQRKSVTIFEWVKGHDGHAGNEAADELASIGAGKETLNVMVFESPRTLTITGAKLNKMTQVLAYQAIRERKISKEKRKNGPRRRTVQNLEKVKAQVEEAFEFAPKDEGIWKAIRHKDLARKTRNFLWMATHDAYMTGSHWQRASFSSELKGRATCQHDDQLEDMEHILTSCESPGQSLIWEFTQKLWEKKSEKQWYRPGIGAIIGAATGEVINSQTGRRISGETRLWRILITESAYLIWVLRCERVIANDNKPFTEEEIENRWWKMINERFKLDARMTSKKYEGKAISRKLVEDTWKGLLHDEEHLPEDWINLAVVLVGIEQDLLRRTGSHERRGRLASMNDSFRENWATPV</sequence>
<comment type="caution">
    <text evidence="4">The sequence shown here is derived from an EMBL/GenBank/DDBJ whole genome shotgun (WGS) entry which is preliminary data.</text>
</comment>
<protein>
    <recommendedName>
        <fullName evidence="6">Reverse transcriptase domain-containing protein</fullName>
    </recommendedName>
</protein>
<accession>A0A8H5FP20</accession>
<keyword evidence="5" id="KW-1185">Reference proteome</keyword>
<reference evidence="4 5" key="1">
    <citation type="journal article" date="2020" name="ISME J.">
        <title>Uncovering the hidden diversity of litter-decomposition mechanisms in mushroom-forming fungi.</title>
        <authorList>
            <person name="Floudas D."/>
            <person name="Bentzer J."/>
            <person name="Ahren D."/>
            <person name="Johansson T."/>
            <person name="Persson P."/>
            <person name="Tunlid A."/>
        </authorList>
    </citation>
    <scope>NUCLEOTIDE SEQUENCE [LARGE SCALE GENOMIC DNA]</scope>
    <source>
        <strain evidence="4 5">CBS 291.85</strain>
    </source>
</reference>
<dbReference type="PROSITE" id="PS50879">
    <property type="entry name" value="RNASE_H_1"/>
    <property type="match status" value="1"/>
</dbReference>
<dbReference type="Gene3D" id="3.30.420.10">
    <property type="entry name" value="Ribonuclease H-like superfamily/Ribonuclease H"/>
    <property type="match status" value="1"/>
</dbReference>
<evidence type="ECO:0000313" key="5">
    <source>
        <dbReference type="Proteomes" id="UP000559256"/>
    </source>
</evidence>